<name>A0A7S8ID47_9CHLR</name>
<accession>A0A7S8ID47</accession>
<dbReference type="KEGG" id="pmet:G4Y79_15935"/>
<feature type="transmembrane region" description="Helical" evidence="5">
    <location>
        <begin position="20"/>
        <end position="38"/>
    </location>
</feature>
<evidence type="ECO:0000256" key="3">
    <source>
        <dbReference type="ARBA" id="ARBA00022989"/>
    </source>
</evidence>
<dbReference type="AlphaFoldDB" id="A0A7S8ID47"/>
<dbReference type="GO" id="GO:0016020">
    <property type="term" value="C:membrane"/>
    <property type="evidence" value="ECO:0007669"/>
    <property type="project" value="UniProtKB-SubCell"/>
</dbReference>
<feature type="transmembrane region" description="Helical" evidence="5">
    <location>
        <begin position="45"/>
        <end position="70"/>
    </location>
</feature>
<gene>
    <name evidence="7" type="ORF">G4Y79_15935</name>
</gene>
<dbReference type="GO" id="GO:0016874">
    <property type="term" value="F:ligase activity"/>
    <property type="evidence" value="ECO:0007669"/>
    <property type="project" value="UniProtKB-KW"/>
</dbReference>
<feature type="transmembrane region" description="Helical" evidence="5">
    <location>
        <begin position="266"/>
        <end position="282"/>
    </location>
</feature>
<feature type="domain" description="O-antigen ligase-related" evidence="6">
    <location>
        <begin position="272"/>
        <end position="429"/>
    </location>
</feature>
<organism evidence="7 8">
    <name type="scientific">Phototrophicus methaneseepsis</name>
    <dbReference type="NCBI Taxonomy" id="2710758"/>
    <lineage>
        <taxon>Bacteria</taxon>
        <taxon>Bacillati</taxon>
        <taxon>Chloroflexota</taxon>
        <taxon>Candidatus Thermofontia</taxon>
        <taxon>Phototrophicales</taxon>
        <taxon>Phototrophicaceae</taxon>
        <taxon>Phototrophicus</taxon>
    </lineage>
</organism>
<feature type="transmembrane region" description="Helical" evidence="5">
    <location>
        <begin position="311"/>
        <end position="330"/>
    </location>
</feature>
<keyword evidence="4 5" id="KW-0472">Membrane</keyword>
<evidence type="ECO:0000256" key="1">
    <source>
        <dbReference type="ARBA" id="ARBA00004141"/>
    </source>
</evidence>
<evidence type="ECO:0000313" key="8">
    <source>
        <dbReference type="Proteomes" id="UP000594468"/>
    </source>
</evidence>
<keyword evidence="3 5" id="KW-1133">Transmembrane helix</keyword>
<dbReference type="InterPro" id="IPR051533">
    <property type="entry name" value="WaaL-like"/>
</dbReference>
<keyword evidence="8" id="KW-1185">Reference proteome</keyword>
<keyword evidence="7" id="KW-0436">Ligase</keyword>
<feature type="transmembrane region" description="Helical" evidence="5">
    <location>
        <begin position="412"/>
        <end position="437"/>
    </location>
</feature>
<sequence length="505" mass="55834">MTQNTTPMPGNRRPLPYPGSWSVLGLFTAIIIGFLAASQPITVSVPLIAAVGTFLAVLISPLASIAILLVVAPLRALLATAGAWPLPFDIGQLMFLAAIGASVVHYVIRPGSQHGLYLPKITLSPIYIPVILFIAASGLTVFNAVSIGTWLTEWLKWLSVLIMMFMVENTAGKNRWQWIVFILIAAALANALVGVFIFLGGSGADHFAINDRFFRAFGTFEQPNPFGGFMGLIAPISLMMTYASLNQLIKGRLRHKRVSRVHFYKVLFYSIASIIIVLALFMSWSRGAWLGFAASAGVMIFLLPRKLWYSIAISLAGIVMIASLWFAGLIPSSVMERVTSATSEYFTLYDVRGVDITPLNYAVVERLAHWQAALNMARENPWLGVGLGNYEVAYDDYRLINWQEALGHAHNYYLNILGEAGIIGAFCYVAMWLSILYFTWRIRQHPDQFIRSIGIGLVAAWVYLAIHGLLDNLYVNNLFLHIGTLLGLLVVLYRQTVSDTKVRVA</sequence>
<dbReference type="RefSeq" id="WP_195169265.1">
    <property type="nucleotide sequence ID" value="NZ_CP062983.1"/>
</dbReference>
<dbReference type="PANTHER" id="PTHR37422:SF13">
    <property type="entry name" value="LIPOPOLYSACCHARIDE BIOSYNTHESIS PROTEIN PA4999-RELATED"/>
    <property type="match status" value="1"/>
</dbReference>
<proteinExistence type="predicted"/>
<feature type="transmembrane region" description="Helical" evidence="5">
    <location>
        <begin position="473"/>
        <end position="493"/>
    </location>
</feature>
<dbReference type="EMBL" id="CP062983">
    <property type="protein sequence ID" value="QPC81192.1"/>
    <property type="molecule type" value="Genomic_DNA"/>
</dbReference>
<feature type="transmembrane region" description="Helical" evidence="5">
    <location>
        <begin position="288"/>
        <end position="304"/>
    </location>
</feature>
<dbReference type="PANTHER" id="PTHR37422">
    <property type="entry name" value="TEICHURONIC ACID BIOSYNTHESIS PROTEIN TUAE"/>
    <property type="match status" value="1"/>
</dbReference>
<dbReference type="Pfam" id="PF04932">
    <property type="entry name" value="Wzy_C"/>
    <property type="match status" value="1"/>
</dbReference>
<reference evidence="7 8" key="1">
    <citation type="submission" date="2020-02" db="EMBL/GenBank/DDBJ databases">
        <authorList>
            <person name="Zheng R.K."/>
            <person name="Sun C.M."/>
        </authorList>
    </citation>
    <scope>NUCLEOTIDE SEQUENCE [LARGE SCALE GENOMIC DNA]</scope>
    <source>
        <strain evidence="8">rifampicinis</strain>
    </source>
</reference>
<evidence type="ECO:0000256" key="2">
    <source>
        <dbReference type="ARBA" id="ARBA00022692"/>
    </source>
</evidence>
<protein>
    <submittedName>
        <fullName evidence="7">O-antigen ligase family protein</fullName>
    </submittedName>
</protein>
<feature type="transmembrane region" description="Helical" evidence="5">
    <location>
        <begin position="226"/>
        <end position="245"/>
    </location>
</feature>
<feature type="transmembrane region" description="Helical" evidence="5">
    <location>
        <begin position="178"/>
        <end position="199"/>
    </location>
</feature>
<evidence type="ECO:0000256" key="5">
    <source>
        <dbReference type="SAM" id="Phobius"/>
    </source>
</evidence>
<evidence type="ECO:0000259" key="6">
    <source>
        <dbReference type="Pfam" id="PF04932"/>
    </source>
</evidence>
<dbReference type="InterPro" id="IPR007016">
    <property type="entry name" value="O-antigen_ligase-rel_domated"/>
</dbReference>
<evidence type="ECO:0000256" key="4">
    <source>
        <dbReference type="ARBA" id="ARBA00023136"/>
    </source>
</evidence>
<dbReference type="Proteomes" id="UP000594468">
    <property type="component" value="Chromosome"/>
</dbReference>
<evidence type="ECO:0000313" key="7">
    <source>
        <dbReference type="EMBL" id="QPC81192.1"/>
    </source>
</evidence>
<keyword evidence="2 5" id="KW-0812">Transmembrane</keyword>
<feature type="transmembrane region" description="Helical" evidence="5">
    <location>
        <begin position="449"/>
        <end position="467"/>
    </location>
</feature>
<feature type="transmembrane region" description="Helical" evidence="5">
    <location>
        <begin position="90"/>
        <end position="109"/>
    </location>
</feature>
<comment type="subcellular location">
    <subcellularLocation>
        <location evidence="1">Membrane</location>
        <topology evidence="1">Multi-pass membrane protein</topology>
    </subcellularLocation>
</comment>
<feature type="transmembrane region" description="Helical" evidence="5">
    <location>
        <begin position="121"/>
        <end position="142"/>
    </location>
</feature>